<dbReference type="InterPro" id="IPR045086">
    <property type="entry name" value="OBG_GTPase"/>
</dbReference>
<keyword evidence="4" id="KW-0378">Hydrolase</keyword>
<dbReference type="Pfam" id="PF01018">
    <property type="entry name" value="GTP1_OBG"/>
    <property type="match status" value="1"/>
</dbReference>
<evidence type="ECO:0000259" key="7">
    <source>
        <dbReference type="PROSITE" id="PS51710"/>
    </source>
</evidence>
<evidence type="ECO:0000256" key="5">
    <source>
        <dbReference type="ARBA" id="ARBA00022842"/>
    </source>
</evidence>
<evidence type="ECO:0000256" key="1">
    <source>
        <dbReference type="ARBA" id="ARBA00007699"/>
    </source>
</evidence>
<dbReference type="InterPro" id="IPR006169">
    <property type="entry name" value="GTP1_OBG_dom"/>
</dbReference>
<dbReference type="InterPro" id="IPR006073">
    <property type="entry name" value="GTP-bd"/>
</dbReference>
<dbReference type="FunFam" id="2.70.210.12:FF:000001">
    <property type="entry name" value="GTPase Obg"/>
    <property type="match status" value="1"/>
</dbReference>
<dbReference type="InterPro" id="IPR027417">
    <property type="entry name" value="P-loop_NTPase"/>
</dbReference>
<dbReference type="NCBIfam" id="TIGR02729">
    <property type="entry name" value="Obg_CgtA"/>
    <property type="match status" value="1"/>
</dbReference>
<dbReference type="HAMAP" id="MF_01454">
    <property type="entry name" value="GTPase_Obg"/>
    <property type="match status" value="1"/>
</dbReference>
<dbReference type="CDD" id="cd01898">
    <property type="entry name" value="Obg"/>
    <property type="match status" value="1"/>
</dbReference>
<dbReference type="SUPFAM" id="SSF82051">
    <property type="entry name" value="Obg GTP-binding protein N-terminal domain"/>
    <property type="match status" value="1"/>
</dbReference>
<dbReference type="PROSITE" id="PS51883">
    <property type="entry name" value="OBG"/>
    <property type="match status" value="1"/>
</dbReference>
<dbReference type="PANTHER" id="PTHR11702:SF31">
    <property type="entry name" value="MITOCHONDRIAL RIBOSOME-ASSOCIATED GTPASE 2"/>
    <property type="match status" value="1"/>
</dbReference>
<dbReference type="Pfam" id="PF01926">
    <property type="entry name" value="MMR_HSR1"/>
    <property type="match status" value="1"/>
</dbReference>
<feature type="domain" description="OBG-type G" evidence="7">
    <location>
        <begin position="160"/>
        <end position="319"/>
    </location>
</feature>
<dbReference type="SUPFAM" id="SSF52540">
    <property type="entry name" value="P-loop containing nucleoside triphosphate hydrolases"/>
    <property type="match status" value="1"/>
</dbReference>
<dbReference type="PANTHER" id="PTHR11702">
    <property type="entry name" value="DEVELOPMENTALLY REGULATED GTP-BINDING PROTEIN-RELATED"/>
    <property type="match status" value="1"/>
</dbReference>
<dbReference type="PIRSF" id="PIRSF002401">
    <property type="entry name" value="GTP_bd_Obg/CgtA"/>
    <property type="match status" value="1"/>
</dbReference>
<comment type="similarity">
    <text evidence="1">Belongs to the TRAFAC class OBG-HflX-like GTPase superfamily. OBG GTPase family.</text>
</comment>
<dbReference type="NCBIfam" id="NF008956">
    <property type="entry name" value="PRK12299.1"/>
    <property type="match status" value="1"/>
</dbReference>
<dbReference type="InterPro" id="IPR006074">
    <property type="entry name" value="GTP1-OBG_CS"/>
</dbReference>
<dbReference type="Gene3D" id="2.70.210.12">
    <property type="entry name" value="GTP1/OBG domain"/>
    <property type="match status" value="1"/>
</dbReference>
<dbReference type="NCBIfam" id="NF008955">
    <property type="entry name" value="PRK12297.1"/>
    <property type="match status" value="1"/>
</dbReference>
<proteinExistence type="inferred from homology"/>
<evidence type="ECO:0000256" key="4">
    <source>
        <dbReference type="ARBA" id="ARBA00022801"/>
    </source>
</evidence>
<keyword evidence="5" id="KW-0460">Magnesium</keyword>
<dbReference type="EMBL" id="JAAZON010000672">
    <property type="protein sequence ID" value="NMC64436.1"/>
    <property type="molecule type" value="Genomic_DNA"/>
</dbReference>
<organism evidence="9 10">
    <name type="scientific">SAR324 cluster bacterium</name>
    <dbReference type="NCBI Taxonomy" id="2024889"/>
    <lineage>
        <taxon>Bacteria</taxon>
        <taxon>Deltaproteobacteria</taxon>
        <taxon>SAR324 cluster</taxon>
    </lineage>
</organism>
<name>A0A7X9FV24_9DELT</name>
<gene>
    <name evidence="9" type="primary">obgE</name>
    <name evidence="9" type="ORF">GYA55_14825</name>
</gene>
<keyword evidence="3" id="KW-0547">Nucleotide-binding</keyword>
<reference evidence="9 10" key="1">
    <citation type="journal article" date="2020" name="Biotechnol. Biofuels">
        <title>New insights from the biogas microbiome by comprehensive genome-resolved metagenomics of nearly 1600 species originating from multiple anaerobic digesters.</title>
        <authorList>
            <person name="Campanaro S."/>
            <person name="Treu L."/>
            <person name="Rodriguez-R L.M."/>
            <person name="Kovalovszki A."/>
            <person name="Ziels R.M."/>
            <person name="Maus I."/>
            <person name="Zhu X."/>
            <person name="Kougias P.G."/>
            <person name="Basile A."/>
            <person name="Luo G."/>
            <person name="Schluter A."/>
            <person name="Konstantinidis K.T."/>
            <person name="Angelidaki I."/>
        </authorList>
    </citation>
    <scope>NUCLEOTIDE SEQUENCE [LARGE SCALE GENOMIC DNA]</scope>
    <source>
        <strain evidence="9">AS27yjCOA_65</strain>
    </source>
</reference>
<sequence length="319" mass="33938">MKFLDEARIEVKAGNGGAGMSHFRREKFVPLGGPDGGDGGNGGSVIVVADRRKQSLLDFHMRPIWQAKDGKPGGTNCKQGKSASDLILKVPVGTQIYTHEDARLVCDLKEDAASFVLAQGGRGGKGNAHFKSSTNRAPTYSQAGENGEGATYSLILKLVADIGLLGLPNAGKSTLISRISSAKPKIANYPFTTLVPNLGVVKSGELSFVVADIPGLIPGAHEGKGLGIKFLKHVERARLLVHLIDCNQILEDIAQGDPPHSYSLIRNELACYSPDLAERERMVLFTKLDTLADHEKLAPGLEAFKALGRKVIPLSAVSG</sequence>
<dbReference type="InterPro" id="IPR031167">
    <property type="entry name" value="G_OBG"/>
</dbReference>
<dbReference type="GO" id="GO:0003924">
    <property type="term" value="F:GTPase activity"/>
    <property type="evidence" value="ECO:0007669"/>
    <property type="project" value="InterPro"/>
</dbReference>
<evidence type="ECO:0000256" key="2">
    <source>
        <dbReference type="ARBA" id="ARBA00022490"/>
    </source>
</evidence>
<dbReference type="AlphaFoldDB" id="A0A7X9FV24"/>
<comment type="caution">
    <text evidence="9">The sequence shown here is derived from an EMBL/GenBank/DDBJ whole genome shotgun (WGS) entry which is preliminary data.</text>
</comment>
<dbReference type="GO" id="GO:0005525">
    <property type="term" value="F:GTP binding"/>
    <property type="evidence" value="ECO:0007669"/>
    <property type="project" value="UniProtKB-KW"/>
</dbReference>
<evidence type="ECO:0000313" key="9">
    <source>
        <dbReference type="EMBL" id="NMC64436.1"/>
    </source>
</evidence>
<dbReference type="Proteomes" id="UP000524246">
    <property type="component" value="Unassembled WGS sequence"/>
</dbReference>
<keyword evidence="2" id="KW-0963">Cytoplasm</keyword>
<dbReference type="InterPro" id="IPR036726">
    <property type="entry name" value="GTP1_OBG_dom_sf"/>
</dbReference>
<evidence type="ECO:0000256" key="3">
    <source>
        <dbReference type="ARBA" id="ARBA00022741"/>
    </source>
</evidence>
<feature type="non-terminal residue" evidence="9">
    <location>
        <position position="319"/>
    </location>
</feature>
<evidence type="ECO:0000256" key="6">
    <source>
        <dbReference type="ARBA" id="ARBA00023134"/>
    </source>
</evidence>
<dbReference type="Gene3D" id="3.40.50.300">
    <property type="entry name" value="P-loop containing nucleotide triphosphate hydrolases"/>
    <property type="match status" value="1"/>
</dbReference>
<feature type="domain" description="Obg" evidence="8">
    <location>
        <begin position="1"/>
        <end position="159"/>
    </location>
</feature>
<evidence type="ECO:0000313" key="10">
    <source>
        <dbReference type="Proteomes" id="UP000524246"/>
    </source>
</evidence>
<accession>A0A7X9FV24</accession>
<keyword evidence="6" id="KW-0342">GTP-binding</keyword>
<dbReference type="InterPro" id="IPR014100">
    <property type="entry name" value="GTP-bd_Obg/CgtA"/>
</dbReference>
<protein>
    <submittedName>
        <fullName evidence="9">GTPase ObgE</fullName>
    </submittedName>
</protein>
<dbReference type="GO" id="GO:0000287">
    <property type="term" value="F:magnesium ion binding"/>
    <property type="evidence" value="ECO:0007669"/>
    <property type="project" value="InterPro"/>
</dbReference>
<dbReference type="PROSITE" id="PS00905">
    <property type="entry name" value="GTP1_OBG"/>
    <property type="match status" value="1"/>
</dbReference>
<dbReference type="GO" id="GO:0042254">
    <property type="term" value="P:ribosome biogenesis"/>
    <property type="evidence" value="ECO:0007669"/>
    <property type="project" value="UniProtKB-UniRule"/>
</dbReference>
<evidence type="ECO:0000259" key="8">
    <source>
        <dbReference type="PROSITE" id="PS51883"/>
    </source>
</evidence>
<dbReference type="PROSITE" id="PS51710">
    <property type="entry name" value="G_OBG"/>
    <property type="match status" value="1"/>
</dbReference>
<dbReference type="PRINTS" id="PR00326">
    <property type="entry name" value="GTP1OBG"/>
</dbReference>